<dbReference type="InterPro" id="IPR058637">
    <property type="entry name" value="YknX-like_C"/>
</dbReference>
<organism evidence="6 7">
    <name type="scientific">Granulicella pectinivorans</name>
    <dbReference type="NCBI Taxonomy" id="474950"/>
    <lineage>
        <taxon>Bacteria</taxon>
        <taxon>Pseudomonadati</taxon>
        <taxon>Acidobacteriota</taxon>
        <taxon>Terriglobia</taxon>
        <taxon>Terriglobales</taxon>
        <taxon>Acidobacteriaceae</taxon>
        <taxon>Granulicella</taxon>
    </lineage>
</organism>
<dbReference type="STRING" id="474950.SAMN05421771_2360"/>
<accession>A0A1I6MD23</accession>
<feature type="signal peptide" evidence="2">
    <location>
        <begin position="1"/>
        <end position="22"/>
    </location>
</feature>
<dbReference type="InterPro" id="IPR006143">
    <property type="entry name" value="RND_pump_MFP"/>
</dbReference>
<evidence type="ECO:0000313" key="7">
    <source>
        <dbReference type="Proteomes" id="UP000199024"/>
    </source>
</evidence>
<dbReference type="Gene3D" id="2.40.50.100">
    <property type="match status" value="1"/>
</dbReference>
<dbReference type="PANTHER" id="PTHR30469">
    <property type="entry name" value="MULTIDRUG RESISTANCE PROTEIN MDTA"/>
    <property type="match status" value="1"/>
</dbReference>
<keyword evidence="2" id="KW-0732">Signal</keyword>
<dbReference type="Gene3D" id="2.40.30.170">
    <property type="match status" value="1"/>
</dbReference>
<evidence type="ECO:0000259" key="5">
    <source>
        <dbReference type="Pfam" id="PF25989"/>
    </source>
</evidence>
<protein>
    <submittedName>
        <fullName evidence="6">RND family efflux transporter, MFP subunit</fullName>
    </submittedName>
</protein>
<dbReference type="Pfam" id="PF25989">
    <property type="entry name" value="YknX_C"/>
    <property type="match status" value="1"/>
</dbReference>
<feature type="domain" description="Multidrug resistance protein MdtA-like barrel-sandwich hybrid" evidence="3">
    <location>
        <begin position="61"/>
        <end position="227"/>
    </location>
</feature>
<sequence length="402" mass="41911">MLLKRTMSLSLLSLGGAALLTACKSSPPPPATVPTVPVATVGTATLANDLTLTAEFLPYQDVDVMAKVAGYVKTISVDIGDRVQQGQVLAVLEAPEIQSDVAHAKAGVAAAAANIVTAQAAVQRAQAAAGMAKLSYQRIQDVASKDKGLVPRQEIDVAQSRQMEAAAQLASAESSVQAAREAKAAADQEYVRAQTMMGYATIRAPFAGVITKRYAGTGSMIQAGIASQTQAMPVVKLAQNSLLRLILPVPVNDVADVKNGQTVDVNVSSLGRRLQGTVTRSTDSVQTATRTMDTEVDVPNRDGSLVPGMYAEVHLHLAARPNVLSVPIDAVDGLGTSVQQAYVVRDGIVHLVTVKTGLQTPNRLEILSGLAEGDRVIVGRHTGLADGERVDAQAAGYEGNAH</sequence>
<dbReference type="EMBL" id="FOZL01000001">
    <property type="protein sequence ID" value="SFS13646.1"/>
    <property type="molecule type" value="Genomic_DNA"/>
</dbReference>
<proteinExistence type="inferred from homology"/>
<dbReference type="GO" id="GO:0015562">
    <property type="term" value="F:efflux transmembrane transporter activity"/>
    <property type="evidence" value="ECO:0007669"/>
    <property type="project" value="TreeGrafter"/>
</dbReference>
<dbReference type="Proteomes" id="UP000199024">
    <property type="component" value="Unassembled WGS sequence"/>
</dbReference>
<feature type="chain" id="PRO_5011762764" evidence="2">
    <location>
        <begin position="23"/>
        <end position="402"/>
    </location>
</feature>
<comment type="similarity">
    <text evidence="1">Belongs to the membrane fusion protein (MFP) (TC 8.A.1) family.</text>
</comment>
<evidence type="ECO:0000256" key="1">
    <source>
        <dbReference type="ARBA" id="ARBA00009477"/>
    </source>
</evidence>
<dbReference type="PANTHER" id="PTHR30469:SF37">
    <property type="entry name" value="RAGD PROTEIN"/>
    <property type="match status" value="1"/>
</dbReference>
<dbReference type="InterPro" id="IPR058625">
    <property type="entry name" value="MdtA-like_BSH"/>
</dbReference>
<feature type="domain" description="YknX-like C-terminal permuted SH3-like" evidence="5">
    <location>
        <begin position="323"/>
        <end position="391"/>
    </location>
</feature>
<dbReference type="OrthoDB" id="7422354at2"/>
<dbReference type="Gene3D" id="2.40.420.20">
    <property type="match status" value="1"/>
</dbReference>
<evidence type="ECO:0000259" key="3">
    <source>
        <dbReference type="Pfam" id="PF25917"/>
    </source>
</evidence>
<dbReference type="AlphaFoldDB" id="A0A1I6MD23"/>
<dbReference type="InterPro" id="IPR058792">
    <property type="entry name" value="Beta-barrel_RND_2"/>
</dbReference>
<evidence type="ECO:0000259" key="4">
    <source>
        <dbReference type="Pfam" id="PF25954"/>
    </source>
</evidence>
<dbReference type="GO" id="GO:1990281">
    <property type="term" value="C:efflux pump complex"/>
    <property type="evidence" value="ECO:0007669"/>
    <property type="project" value="TreeGrafter"/>
</dbReference>
<dbReference type="PROSITE" id="PS51257">
    <property type="entry name" value="PROKAR_LIPOPROTEIN"/>
    <property type="match status" value="1"/>
</dbReference>
<dbReference type="Pfam" id="PF25917">
    <property type="entry name" value="BSH_RND"/>
    <property type="match status" value="1"/>
</dbReference>
<dbReference type="Pfam" id="PF25954">
    <property type="entry name" value="Beta-barrel_RND_2"/>
    <property type="match status" value="1"/>
</dbReference>
<gene>
    <name evidence="6" type="ORF">SAMN05421771_2360</name>
</gene>
<dbReference type="SUPFAM" id="SSF111369">
    <property type="entry name" value="HlyD-like secretion proteins"/>
    <property type="match status" value="2"/>
</dbReference>
<dbReference type="NCBIfam" id="TIGR01730">
    <property type="entry name" value="RND_mfp"/>
    <property type="match status" value="1"/>
</dbReference>
<evidence type="ECO:0000313" key="6">
    <source>
        <dbReference type="EMBL" id="SFS13646.1"/>
    </source>
</evidence>
<name>A0A1I6MD23_9BACT</name>
<reference evidence="6 7" key="1">
    <citation type="submission" date="2016-10" db="EMBL/GenBank/DDBJ databases">
        <authorList>
            <person name="de Groot N.N."/>
        </authorList>
    </citation>
    <scope>NUCLEOTIDE SEQUENCE [LARGE SCALE GENOMIC DNA]</scope>
    <source>
        <strain evidence="6 7">DSM 21001</strain>
    </source>
</reference>
<feature type="domain" description="CusB-like beta-barrel" evidence="4">
    <location>
        <begin position="249"/>
        <end position="316"/>
    </location>
</feature>
<keyword evidence="7" id="KW-1185">Reference proteome</keyword>
<dbReference type="Gene3D" id="1.10.287.470">
    <property type="entry name" value="Helix hairpin bin"/>
    <property type="match status" value="1"/>
</dbReference>
<evidence type="ECO:0000256" key="2">
    <source>
        <dbReference type="SAM" id="SignalP"/>
    </source>
</evidence>